<feature type="domain" description="SH3" evidence="16">
    <location>
        <begin position="116"/>
        <end position="183"/>
    </location>
</feature>
<feature type="region of interest" description="Disordered" evidence="14">
    <location>
        <begin position="1300"/>
        <end position="1402"/>
    </location>
</feature>
<dbReference type="FunFam" id="1.10.510.10:FF:000554">
    <property type="entry name" value="Predicted protein"/>
    <property type="match status" value="1"/>
</dbReference>
<evidence type="ECO:0000256" key="14">
    <source>
        <dbReference type="SAM" id="MobiDB-lite"/>
    </source>
</evidence>
<dbReference type="Gene3D" id="1.10.510.10">
    <property type="entry name" value="Transferase(Phosphotransferase) domain 1"/>
    <property type="match status" value="1"/>
</dbReference>
<feature type="domain" description="Protein kinase" evidence="17">
    <location>
        <begin position="360"/>
        <end position="613"/>
    </location>
</feature>
<dbReference type="PRINTS" id="PR00401">
    <property type="entry name" value="SH2DOMAIN"/>
</dbReference>
<dbReference type="InterPro" id="IPR035027">
    <property type="entry name" value="Csk-like_SH2"/>
</dbReference>
<dbReference type="EC" id="2.7.10.2" evidence="2"/>
<evidence type="ECO:0000256" key="12">
    <source>
        <dbReference type="PROSITE-ProRule" id="PRU00192"/>
    </source>
</evidence>
<dbReference type="PROSITE" id="PS00107">
    <property type="entry name" value="PROTEIN_KINASE_ATP"/>
    <property type="match status" value="1"/>
</dbReference>
<dbReference type="PROSITE" id="PS00109">
    <property type="entry name" value="PROTEIN_KINASE_TYR"/>
    <property type="match status" value="1"/>
</dbReference>
<dbReference type="Gene3D" id="3.30.505.10">
    <property type="entry name" value="SH2 domain"/>
    <property type="match status" value="1"/>
</dbReference>
<dbReference type="Gene3D" id="2.30.30.40">
    <property type="entry name" value="SH3 Domains"/>
    <property type="match status" value="1"/>
</dbReference>
<organism evidence="19 20">
    <name type="scientific">Caenorhabditis angaria</name>
    <dbReference type="NCBI Taxonomy" id="860376"/>
    <lineage>
        <taxon>Eukaryota</taxon>
        <taxon>Metazoa</taxon>
        <taxon>Ecdysozoa</taxon>
        <taxon>Nematoda</taxon>
        <taxon>Chromadorea</taxon>
        <taxon>Rhabditida</taxon>
        <taxon>Rhabditina</taxon>
        <taxon>Rhabditomorpha</taxon>
        <taxon>Rhabditoidea</taxon>
        <taxon>Rhabditidae</taxon>
        <taxon>Peloderinae</taxon>
        <taxon>Caenorhabditis</taxon>
    </lineage>
</organism>
<dbReference type="OrthoDB" id="271628at2759"/>
<proteinExistence type="inferred from homology"/>
<dbReference type="PRINTS" id="PR00109">
    <property type="entry name" value="TYRKINASE"/>
</dbReference>
<dbReference type="InterPro" id="IPR022587">
    <property type="entry name" value="MTMR12-like_C"/>
</dbReference>
<evidence type="ECO:0000256" key="13">
    <source>
        <dbReference type="PROSITE-ProRule" id="PRU10141"/>
    </source>
</evidence>
<dbReference type="InterPro" id="IPR011009">
    <property type="entry name" value="Kinase-like_dom_sf"/>
</dbReference>
<evidence type="ECO:0000259" key="17">
    <source>
        <dbReference type="PROSITE" id="PS50011"/>
    </source>
</evidence>
<dbReference type="SMART" id="SM00219">
    <property type="entry name" value="TyrKc"/>
    <property type="match status" value="1"/>
</dbReference>
<keyword evidence="8 11" id="KW-0727">SH2 domain</keyword>
<keyword evidence="20" id="KW-1185">Reference proteome</keyword>
<comment type="similarity">
    <text evidence="1">Belongs to the protein-tyrosine phosphatase family. Non-receptor class myotubularin subfamily.</text>
</comment>
<keyword evidence="3 12" id="KW-0728">SH3 domain</keyword>
<dbReference type="InterPro" id="IPR008266">
    <property type="entry name" value="Tyr_kinase_AS"/>
</dbReference>
<evidence type="ECO:0000256" key="5">
    <source>
        <dbReference type="ARBA" id="ARBA00022741"/>
    </source>
</evidence>
<comment type="catalytic activity">
    <reaction evidence="10">
        <text>L-tyrosyl-[protein] + ATP = O-phospho-L-tyrosyl-[protein] + ADP + H(+)</text>
        <dbReference type="Rhea" id="RHEA:10596"/>
        <dbReference type="Rhea" id="RHEA-COMP:10136"/>
        <dbReference type="Rhea" id="RHEA-COMP:20101"/>
        <dbReference type="ChEBI" id="CHEBI:15378"/>
        <dbReference type="ChEBI" id="CHEBI:30616"/>
        <dbReference type="ChEBI" id="CHEBI:46858"/>
        <dbReference type="ChEBI" id="CHEBI:61978"/>
        <dbReference type="ChEBI" id="CHEBI:456216"/>
        <dbReference type="EC" id="2.7.10.2"/>
    </reaction>
</comment>
<dbReference type="InterPro" id="IPR029021">
    <property type="entry name" value="Prot-tyrosine_phosphatase-like"/>
</dbReference>
<feature type="domain" description="SH2" evidence="15">
    <location>
        <begin position="227"/>
        <end position="317"/>
    </location>
</feature>
<dbReference type="PROSITE" id="PS50002">
    <property type="entry name" value="SH3"/>
    <property type="match status" value="1"/>
</dbReference>
<sequence>MFRSRCPYRINSITRRSHSLGGNSSSPSDCSDLSIAEEVDLSRYFRHQRHASAERIIDEFITNGIFIQTMNSNGNSYFNSTSTSSALPLSCSSHSLHSSASRMNTLNANHHKDLLSPGNEVLVTRTVSPSFYSHGLGARDLVFRKDEQVRIVGATTDPLWYRAKNSNHEEGLVHADFVAKMIKNGGSSYLDNNSGSVRLRGCENGPMSTTSSTSSSHHSTATHNQPWYHSMITREKTEKLLNNKPDGTFLVRESTNFPGDFTLSMSYRGKVEHYRIYQTSGGQLTCDNEEYFSNLTQLVSHYKRDADGLCHRLVTPIISDSCQFPSNGSSSFGSSSSAVDLEDRTSVFRNAGLVISRNEIILGDTIGHGEFGDVLLGEYRNRKVAVKVSKRHGNGMLDSLLDEAKFMVGVSHRNLVTLVGVVLDDVNVYMITEYMANGNLVDLLRSRGRHSLEKHQLLKFAIDICQGMCYLESRQIVHRDLAARNVLLDEDLTAKVSDFGLAKKANSVSNDSSSGKFPIKWTAPEALRQSQFSTKSDIWSFGILLWEIFSFGRVPYPRIPIQDVVRHIERGYRMESPDGCPPEVFKVMNETWALQPSDRPSFTQVLQRLSTIIRTRCCVEMSNFTSFVDLDGGSVPKVAAVHDENGQLSSKNASNVLFEHCIDYLPDEIISFYGYGVSFSMQFGESEQGTIACTKARLRFTPLVRKQRDLPRRSKVFDDFYDIPLCSIAKIMIAPFKSNNRSKPEKFQKMEYNYSSMEVISMIRLILKDFRVVTIDLHRSQHGTHLANQILVFSKSFLIGKMIQVGGVLKDKGSGQKIPFNTYESWENELKRCGISTDSSSNWRICAVHKEGLSYSSEGYPMYFVVPNYLSENDINRLMQNWKKGRLPIWVWGKTGSSASLMISAEHENNIATPEILAKLNESIGRCHDKAEKPYAIHLDSNFVTDVGRAYDNLIKLCAIDSYEQYVQAESNWVLKLNRTGWLHLIRSCLSATYEAIKWIIDWQRTVILYENDNRDMSLIVASLVQICCDPFYRTTSGFRQLLDKMWISLGHPFGQRLLGRDEEDDRKNGGKTLVFPTFLVFLDCVAQLHRLHPYEFSFSQHLLIALWDLSLTGLVPSFSCNNVEEQLTCKVSGGPFPLEAYFDNQYINLFGNIHNDVLVFIDSVKKKQPIGLNSVGYLQVEIIRPPTTILDVQIWKECYLRWILPANLQNSGELEEMHQIDKKMLEISRRLQNREWKQHFDLPESYSSAYPYSLPEISRPIIEINDSLNDISDFEMIRRPSDLDGISVASSFMSMSFTQTPIHSRNNHSHDLTPSSGVRMQPKQQTVSFSKANAASEDDFETPILTKQSPLPSTSIPSTSSQSSSSNPRGNRPIPPPRPAGLSSSTKSPESPDEDVVTTRF</sequence>
<feature type="compositionally biased region" description="Acidic residues" evidence="14">
    <location>
        <begin position="1392"/>
        <end position="1402"/>
    </location>
</feature>
<dbReference type="InterPro" id="IPR036860">
    <property type="entry name" value="SH2_dom_sf"/>
</dbReference>
<feature type="compositionally biased region" description="Polar residues" evidence="14">
    <location>
        <begin position="1313"/>
        <end position="1334"/>
    </location>
</feature>
<feature type="compositionally biased region" description="Low complexity" evidence="14">
    <location>
        <begin position="1349"/>
        <end position="1373"/>
    </location>
</feature>
<keyword evidence="6" id="KW-0418">Kinase</keyword>
<dbReference type="Pfam" id="PF06602">
    <property type="entry name" value="Myotub-related"/>
    <property type="match status" value="2"/>
</dbReference>
<feature type="compositionally biased region" description="Low complexity" evidence="14">
    <location>
        <begin position="208"/>
        <end position="223"/>
    </location>
</feature>
<dbReference type="SMART" id="SM00252">
    <property type="entry name" value="SH2"/>
    <property type="match status" value="1"/>
</dbReference>
<dbReference type="InterPro" id="IPR020635">
    <property type="entry name" value="Tyr_kinase_cat_dom"/>
</dbReference>
<evidence type="ECO:0000313" key="19">
    <source>
        <dbReference type="EMBL" id="CAI5437641.1"/>
    </source>
</evidence>
<dbReference type="EMBL" id="CANHGI010000001">
    <property type="protein sequence ID" value="CAI5437641.1"/>
    <property type="molecule type" value="Genomic_DNA"/>
</dbReference>
<accession>A0A9P1I3M2</accession>
<dbReference type="InterPro" id="IPR010569">
    <property type="entry name" value="Myotubularin-like_Pase_dom"/>
</dbReference>
<dbReference type="InterPro" id="IPR050198">
    <property type="entry name" value="Non-receptor_tyrosine_kinases"/>
</dbReference>
<evidence type="ECO:0000259" key="15">
    <source>
        <dbReference type="PROSITE" id="PS50001"/>
    </source>
</evidence>
<evidence type="ECO:0000256" key="10">
    <source>
        <dbReference type="ARBA" id="ARBA00051245"/>
    </source>
</evidence>
<keyword evidence="5 13" id="KW-0547">Nucleotide-binding</keyword>
<dbReference type="GO" id="GO:0005524">
    <property type="term" value="F:ATP binding"/>
    <property type="evidence" value="ECO:0007669"/>
    <property type="project" value="UniProtKB-UniRule"/>
</dbReference>
<feature type="region of interest" description="Disordered" evidence="14">
    <location>
        <begin position="200"/>
        <end position="225"/>
    </location>
</feature>
<dbReference type="PROSITE" id="PS51339">
    <property type="entry name" value="PPASE_MYOTUBULARIN"/>
    <property type="match status" value="1"/>
</dbReference>
<keyword evidence="4" id="KW-0808">Transferase</keyword>
<feature type="binding site" evidence="13">
    <location>
        <position position="387"/>
    </location>
    <ligand>
        <name>ATP</name>
        <dbReference type="ChEBI" id="CHEBI:30616"/>
    </ligand>
</feature>
<evidence type="ECO:0000259" key="16">
    <source>
        <dbReference type="PROSITE" id="PS50002"/>
    </source>
</evidence>
<dbReference type="PROSITE" id="PS50001">
    <property type="entry name" value="SH2"/>
    <property type="match status" value="1"/>
</dbReference>
<dbReference type="SUPFAM" id="SSF55550">
    <property type="entry name" value="SH2 domain"/>
    <property type="match status" value="1"/>
</dbReference>
<evidence type="ECO:0000256" key="9">
    <source>
        <dbReference type="ARBA" id="ARBA00023137"/>
    </source>
</evidence>
<evidence type="ECO:0000256" key="4">
    <source>
        <dbReference type="ARBA" id="ARBA00022679"/>
    </source>
</evidence>
<keyword evidence="7 13" id="KW-0067">ATP-binding</keyword>
<dbReference type="InterPro" id="IPR000980">
    <property type="entry name" value="SH2"/>
</dbReference>
<dbReference type="SUPFAM" id="SSF56112">
    <property type="entry name" value="Protein kinase-like (PK-like)"/>
    <property type="match status" value="1"/>
</dbReference>
<dbReference type="Pfam" id="PF07714">
    <property type="entry name" value="PK_Tyr_Ser-Thr"/>
    <property type="match status" value="1"/>
</dbReference>
<evidence type="ECO:0000256" key="2">
    <source>
        <dbReference type="ARBA" id="ARBA00011903"/>
    </source>
</evidence>
<dbReference type="InterPro" id="IPR017441">
    <property type="entry name" value="Protein_kinase_ATP_BS"/>
</dbReference>
<dbReference type="InterPro" id="IPR001452">
    <property type="entry name" value="SH3_domain"/>
</dbReference>
<dbReference type="Pfam" id="PF00017">
    <property type="entry name" value="SH2"/>
    <property type="match status" value="1"/>
</dbReference>
<reference evidence="19" key="1">
    <citation type="submission" date="2022-11" db="EMBL/GenBank/DDBJ databases">
        <authorList>
            <person name="Kikuchi T."/>
        </authorList>
    </citation>
    <scope>NUCLEOTIDE SEQUENCE</scope>
    <source>
        <strain evidence="19">PS1010</strain>
    </source>
</reference>
<gene>
    <name evidence="19" type="ORF">CAMP_LOCUS278</name>
</gene>
<dbReference type="Proteomes" id="UP001152747">
    <property type="component" value="Unassembled WGS sequence"/>
</dbReference>
<evidence type="ECO:0000259" key="18">
    <source>
        <dbReference type="PROSITE" id="PS51339"/>
    </source>
</evidence>
<dbReference type="PROSITE" id="PS50011">
    <property type="entry name" value="PROTEIN_KINASE_DOM"/>
    <property type="match status" value="1"/>
</dbReference>
<evidence type="ECO:0000256" key="7">
    <source>
        <dbReference type="ARBA" id="ARBA00022840"/>
    </source>
</evidence>
<evidence type="ECO:0000256" key="6">
    <source>
        <dbReference type="ARBA" id="ARBA00022777"/>
    </source>
</evidence>
<evidence type="ECO:0000256" key="11">
    <source>
        <dbReference type="PROSITE-ProRule" id="PRU00191"/>
    </source>
</evidence>
<protein>
    <recommendedName>
        <fullName evidence="2">non-specific protein-tyrosine kinase</fullName>
        <ecNumber evidence="2">2.7.10.2</ecNumber>
    </recommendedName>
</protein>
<dbReference type="InterPro" id="IPR000719">
    <property type="entry name" value="Prot_kinase_dom"/>
</dbReference>
<feature type="domain" description="Myotubularin phosphatase" evidence="18">
    <location>
        <begin position="820"/>
        <end position="1200"/>
    </location>
</feature>
<dbReference type="SUPFAM" id="SSF52799">
    <property type="entry name" value="(Phosphotyrosine protein) phosphatases II"/>
    <property type="match status" value="1"/>
</dbReference>
<comment type="caution">
    <text evidence="19">The sequence shown here is derived from an EMBL/GenBank/DDBJ whole genome shotgun (WGS) entry which is preliminary data.</text>
</comment>
<dbReference type="CDD" id="cd09937">
    <property type="entry name" value="SH2_csk_like"/>
    <property type="match status" value="1"/>
</dbReference>
<name>A0A9P1I3M2_9PELO</name>
<keyword evidence="9" id="KW-0829">Tyrosine-protein kinase</keyword>
<evidence type="ECO:0000256" key="1">
    <source>
        <dbReference type="ARBA" id="ARBA00007471"/>
    </source>
</evidence>
<evidence type="ECO:0000256" key="8">
    <source>
        <dbReference type="ARBA" id="ARBA00022999"/>
    </source>
</evidence>
<evidence type="ECO:0000313" key="20">
    <source>
        <dbReference type="Proteomes" id="UP001152747"/>
    </source>
</evidence>
<dbReference type="GO" id="GO:0004715">
    <property type="term" value="F:non-membrane spanning protein tyrosine kinase activity"/>
    <property type="evidence" value="ECO:0007669"/>
    <property type="project" value="UniProtKB-EC"/>
</dbReference>
<dbReference type="PANTHER" id="PTHR24418">
    <property type="entry name" value="TYROSINE-PROTEIN KINASE"/>
    <property type="match status" value="1"/>
</dbReference>
<dbReference type="Pfam" id="PF12578">
    <property type="entry name" value="3-PAP"/>
    <property type="match status" value="1"/>
</dbReference>
<dbReference type="PRINTS" id="PR00678">
    <property type="entry name" value="PI3KINASEP85"/>
</dbReference>
<dbReference type="InterPro" id="IPR001245">
    <property type="entry name" value="Ser-Thr/Tyr_kinase_cat_dom"/>
</dbReference>
<evidence type="ECO:0000256" key="3">
    <source>
        <dbReference type="ARBA" id="ARBA00022443"/>
    </source>
</evidence>